<proteinExistence type="predicted"/>
<keyword evidence="3" id="KW-1185">Reference proteome</keyword>
<evidence type="ECO:0000313" key="2">
    <source>
        <dbReference type="EMBL" id="MFC3615187.1"/>
    </source>
</evidence>
<reference evidence="3" key="1">
    <citation type="journal article" date="2019" name="Int. J. Syst. Evol. Microbiol.">
        <title>The Global Catalogue of Microorganisms (GCM) 10K type strain sequencing project: providing services to taxonomists for standard genome sequencing and annotation.</title>
        <authorList>
            <consortium name="The Broad Institute Genomics Platform"/>
            <consortium name="The Broad Institute Genome Sequencing Center for Infectious Disease"/>
            <person name="Wu L."/>
            <person name="Ma J."/>
        </authorList>
    </citation>
    <scope>NUCLEOTIDE SEQUENCE [LARGE SCALE GENOMIC DNA]</scope>
    <source>
        <strain evidence="3">KCTC 42911</strain>
    </source>
</reference>
<name>A0ABV7THU2_9RHOB</name>
<keyword evidence="1" id="KW-0472">Membrane</keyword>
<organism evidence="2 3">
    <name type="scientific">Lutimaribacter marinistellae</name>
    <dbReference type="NCBI Taxonomy" id="1820329"/>
    <lineage>
        <taxon>Bacteria</taxon>
        <taxon>Pseudomonadati</taxon>
        <taxon>Pseudomonadota</taxon>
        <taxon>Alphaproteobacteria</taxon>
        <taxon>Rhodobacterales</taxon>
        <taxon>Roseobacteraceae</taxon>
        <taxon>Lutimaribacter</taxon>
    </lineage>
</organism>
<dbReference type="RefSeq" id="WP_386736447.1">
    <property type="nucleotide sequence ID" value="NZ_JBHRXI010000016.1"/>
</dbReference>
<dbReference type="EMBL" id="JBHRXI010000016">
    <property type="protein sequence ID" value="MFC3615187.1"/>
    <property type="molecule type" value="Genomic_DNA"/>
</dbReference>
<evidence type="ECO:0000313" key="3">
    <source>
        <dbReference type="Proteomes" id="UP001595629"/>
    </source>
</evidence>
<keyword evidence="1" id="KW-1133">Transmembrane helix</keyword>
<evidence type="ECO:0000256" key="1">
    <source>
        <dbReference type="SAM" id="Phobius"/>
    </source>
</evidence>
<protein>
    <submittedName>
        <fullName evidence="2">Uncharacterized protein</fullName>
    </submittedName>
</protein>
<feature type="transmembrane region" description="Helical" evidence="1">
    <location>
        <begin position="16"/>
        <end position="36"/>
    </location>
</feature>
<comment type="caution">
    <text evidence="2">The sequence shown here is derived from an EMBL/GenBank/DDBJ whole genome shotgun (WGS) entry which is preliminary data.</text>
</comment>
<feature type="transmembrane region" description="Helical" evidence="1">
    <location>
        <begin position="56"/>
        <end position="77"/>
    </location>
</feature>
<feature type="transmembrane region" description="Helical" evidence="1">
    <location>
        <begin position="84"/>
        <end position="100"/>
    </location>
</feature>
<gene>
    <name evidence="2" type="ORF">ACFORG_15585</name>
</gene>
<sequence>MRRDETGNPRGRRAKLAATVMAFGWFGLWLVAYPFFVLAPKPTDPVSWVYPLGEAVRLAGIVLSCGAFVLEVLARLLGQKTSPANYLPFAFLILTSWYLIDEFIRKSVWGG</sequence>
<keyword evidence="1" id="KW-0812">Transmembrane</keyword>
<accession>A0ABV7THU2</accession>
<dbReference type="Proteomes" id="UP001595629">
    <property type="component" value="Unassembled WGS sequence"/>
</dbReference>